<name>A0AC34F6G2_9BILA</name>
<organism evidence="1 2">
    <name type="scientific">Panagrolaimus sp. ES5</name>
    <dbReference type="NCBI Taxonomy" id="591445"/>
    <lineage>
        <taxon>Eukaryota</taxon>
        <taxon>Metazoa</taxon>
        <taxon>Ecdysozoa</taxon>
        <taxon>Nematoda</taxon>
        <taxon>Chromadorea</taxon>
        <taxon>Rhabditida</taxon>
        <taxon>Tylenchina</taxon>
        <taxon>Panagrolaimomorpha</taxon>
        <taxon>Panagrolaimoidea</taxon>
        <taxon>Panagrolaimidae</taxon>
        <taxon>Panagrolaimus</taxon>
    </lineage>
</organism>
<sequence>MVSEYNLVAIGEPGVGKSTWINAIANFLAYETLDEALKTNNPKCLIPTKFLILDYVSDKDILISLKSSTKDNKETEFDTKSPKTYSFEHNNDKINIINFPGINSYSAVEKEAIKNLQDIVETISSLKELHAICIIFNGEETRFYNEYKKFLHELIKHLHKNGMKNIYFVITNTRSFDFYPGVCLPMLKKFLENLRHTENIEVPLNKKTIYCLDNVAYRYQCICHQIKSFADISNEIYKKSWDVSRNETFRLINNIKESYPRNVLKQFQFNGKNYDFIKKLGEGGYGEVYLTEERLSRKKYAIKFIDKRKLKRPGLARRELENMKSLNHQNMIKLYDACEMWGNKLGDSLYLVMEYAAGGDLHDYIKKNQITEANAKKLFHQIVTGVQYLHSKKFAHRDLKPQNILLDSNGIVKIADFGLSKAGENDDPMYTDCGTLGYLAPEVYYQAFQGYDGFKADMYSLGIILKDIVTNYDKAKMSSESKKLFKKLTSKNPSYRPSANNVLKEKSVF</sequence>
<accession>A0AC34F6G2</accession>
<evidence type="ECO:0000313" key="2">
    <source>
        <dbReference type="WBParaSite" id="ES5_v2.g12523.t1"/>
    </source>
</evidence>
<evidence type="ECO:0000313" key="1">
    <source>
        <dbReference type="Proteomes" id="UP000887579"/>
    </source>
</evidence>
<proteinExistence type="predicted"/>
<dbReference type="WBParaSite" id="ES5_v2.g12523.t1">
    <property type="protein sequence ID" value="ES5_v2.g12523.t1"/>
    <property type="gene ID" value="ES5_v2.g12523"/>
</dbReference>
<dbReference type="Proteomes" id="UP000887579">
    <property type="component" value="Unplaced"/>
</dbReference>
<reference evidence="2" key="1">
    <citation type="submission" date="2022-11" db="UniProtKB">
        <authorList>
            <consortium name="WormBaseParasite"/>
        </authorList>
    </citation>
    <scope>IDENTIFICATION</scope>
</reference>
<protein>
    <submittedName>
        <fullName evidence="2">Protein kinase domain-containing protein</fullName>
    </submittedName>
</protein>